<dbReference type="AlphaFoldDB" id="A0A2P8GTX3"/>
<evidence type="ECO:0000256" key="2">
    <source>
        <dbReference type="SAM" id="MobiDB-lite"/>
    </source>
</evidence>
<dbReference type="RefSeq" id="WP_106562557.1">
    <property type="nucleotide sequence ID" value="NZ_PYAU01000001.1"/>
</dbReference>
<evidence type="ECO:0000256" key="1">
    <source>
        <dbReference type="ARBA" id="ARBA00005721"/>
    </source>
</evidence>
<feature type="region of interest" description="Disordered" evidence="2">
    <location>
        <begin position="1"/>
        <end position="87"/>
    </location>
</feature>
<keyword evidence="6" id="KW-1185">Reference proteome</keyword>
<feature type="compositionally biased region" description="Acidic residues" evidence="2">
    <location>
        <begin position="308"/>
        <end position="318"/>
    </location>
</feature>
<feature type="compositionally biased region" description="Basic and acidic residues" evidence="2">
    <location>
        <begin position="35"/>
        <end position="46"/>
    </location>
</feature>
<dbReference type="Pfam" id="PF03780">
    <property type="entry name" value="Asp23"/>
    <property type="match status" value="1"/>
</dbReference>
<dbReference type="Proteomes" id="UP000268291">
    <property type="component" value="Unassembled WGS sequence"/>
</dbReference>
<dbReference type="OrthoDB" id="5125925at2"/>
<proteinExistence type="inferred from homology"/>
<gene>
    <name evidence="3" type="ORF">CLV49_1018</name>
    <name evidence="4" type="ORF">ELQ93_14125</name>
</gene>
<feature type="compositionally biased region" description="Polar residues" evidence="2">
    <location>
        <begin position="47"/>
        <end position="56"/>
    </location>
</feature>
<sequence>MTDDAKTDDGAHIPTPAEVHHDHPTVLVPVPPDEDTVRRIESHDEGTPSSAGSSDSAPVAESSVTHPPVANAPAVDLETSPTRRSESDELAQLIGDAASAVAGVYALGSRSARAVDSARLSLLGRTSVPGVNVLVDRDVLNVEVSLVAEYPANVSAVADAVRADLTTRLAGRHDGPLDIDVTVTDVHGPFDSEEPDPGQAIDAIKARAGETKDRAAASVGDAKARAGAAIDDAKERAGEALDGAKVRAGQAIDDAKADAASAADATADAIQNARTVADRAIDDAKADAAAAADDAADATDDVRNDTADAIDDIADDIDEARADEARGDAASADEAAASAPTDGTSDDLANAAERLAEAADALADAADSTARPATDDRPGADQR</sequence>
<feature type="compositionally biased region" description="Low complexity" evidence="2">
    <location>
        <begin position="346"/>
        <end position="372"/>
    </location>
</feature>
<feature type="compositionally biased region" description="Basic and acidic residues" evidence="2">
    <location>
        <begin position="1"/>
        <end position="11"/>
    </location>
</feature>
<comment type="caution">
    <text evidence="3">The sequence shown here is derived from an EMBL/GenBank/DDBJ whole genome shotgun (WGS) entry which is preliminary data.</text>
</comment>
<name>A0A2P8GTX3_9MICO</name>
<reference evidence="4 6" key="2">
    <citation type="submission" date="2018-12" db="EMBL/GenBank/DDBJ databases">
        <authorList>
            <person name="hu s."/>
            <person name="Xu Y."/>
            <person name="Xu B."/>
            <person name="Li F."/>
        </authorList>
    </citation>
    <scope>NUCLEOTIDE SEQUENCE [LARGE SCALE GENOMIC DNA]</scope>
    <source>
        <strain evidence="4 6">KSW2-17</strain>
    </source>
</reference>
<organism evidence="3 5">
    <name type="scientific">Labedella gwakjiensis</name>
    <dbReference type="NCBI Taxonomy" id="390269"/>
    <lineage>
        <taxon>Bacteria</taxon>
        <taxon>Bacillati</taxon>
        <taxon>Actinomycetota</taxon>
        <taxon>Actinomycetes</taxon>
        <taxon>Micrococcales</taxon>
        <taxon>Microbacteriaceae</taxon>
        <taxon>Labedella</taxon>
    </lineage>
</organism>
<evidence type="ECO:0000313" key="6">
    <source>
        <dbReference type="Proteomes" id="UP000268291"/>
    </source>
</evidence>
<dbReference type="EMBL" id="PYAU01000001">
    <property type="protein sequence ID" value="PSL37411.1"/>
    <property type="molecule type" value="Genomic_DNA"/>
</dbReference>
<feature type="compositionally biased region" description="Low complexity" evidence="2">
    <location>
        <begin position="328"/>
        <end position="339"/>
    </location>
</feature>
<feature type="region of interest" description="Disordered" evidence="2">
    <location>
        <begin position="292"/>
        <end position="383"/>
    </location>
</feature>
<comment type="similarity">
    <text evidence="1">Belongs to the asp23 family.</text>
</comment>
<dbReference type="InterPro" id="IPR005531">
    <property type="entry name" value="Asp23"/>
</dbReference>
<evidence type="ECO:0000313" key="5">
    <source>
        <dbReference type="Proteomes" id="UP000241203"/>
    </source>
</evidence>
<reference evidence="3 5" key="1">
    <citation type="submission" date="2018-03" db="EMBL/GenBank/DDBJ databases">
        <title>Genomic Encyclopedia of Archaeal and Bacterial Type Strains, Phase II (KMG-II): from individual species to whole genera.</title>
        <authorList>
            <person name="Goeker M."/>
        </authorList>
    </citation>
    <scope>NUCLEOTIDE SEQUENCE [LARGE SCALE GENOMIC DNA]</scope>
    <source>
        <strain evidence="3 5">DSM 21548</strain>
    </source>
</reference>
<dbReference type="EMBL" id="RZGY01000002">
    <property type="protein sequence ID" value="RUQ84729.1"/>
    <property type="molecule type" value="Genomic_DNA"/>
</dbReference>
<dbReference type="Proteomes" id="UP000241203">
    <property type="component" value="Unassembled WGS sequence"/>
</dbReference>
<evidence type="ECO:0000313" key="3">
    <source>
        <dbReference type="EMBL" id="PSL37411.1"/>
    </source>
</evidence>
<protein>
    <submittedName>
        <fullName evidence="4">Asp23/Gls24 family envelope stress response protein</fullName>
    </submittedName>
    <submittedName>
        <fullName evidence="3">Cell envelope-related Asp23 family protein</fullName>
    </submittedName>
</protein>
<accession>A0A2P8GTX3</accession>
<evidence type="ECO:0000313" key="4">
    <source>
        <dbReference type="EMBL" id="RUQ84729.1"/>
    </source>
</evidence>
<feature type="compositionally biased region" description="Basic and acidic residues" evidence="2">
    <location>
        <begin position="373"/>
        <end position="383"/>
    </location>
</feature>